<protein>
    <submittedName>
        <fullName evidence="9">Beta-lactamase regulating signal transducer with metallopeptidase domain</fullName>
    </submittedName>
</protein>
<evidence type="ECO:0000256" key="7">
    <source>
        <dbReference type="SAM" id="Phobius"/>
    </source>
</evidence>
<keyword evidence="7" id="KW-0812">Transmembrane</keyword>
<dbReference type="OrthoDB" id="9785340at2"/>
<evidence type="ECO:0000256" key="1">
    <source>
        <dbReference type="ARBA" id="ARBA00022670"/>
    </source>
</evidence>
<dbReference type="RefSeq" id="WP_114452543.1">
    <property type="nucleotide sequence ID" value="NZ_QPJC01000004.1"/>
</dbReference>
<dbReference type="GO" id="GO:0046872">
    <property type="term" value="F:metal ion binding"/>
    <property type="evidence" value="ECO:0007669"/>
    <property type="project" value="UniProtKB-KW"/>
</dbReference>
<evidence type="ECO:0000313" key="10">
    <source>
        <dbReference type="Proteomes" id="UP000253495"/>
    </source>
</evidence>
<feature type="transmembrane region" description="Helical" evidence="7">
    <location>
        <begin position="35"/>
        <end position="57"/>
    </location>
</feature>
<evidence type="ECO:0000256" key="5">
    <source>
        <dbReference type="ARBA" id="ARBA00023049"/>
    </source>
</evidence>
<dbReference type="PANTHER" id="PTHR34978:SF3">
    <property type="entry name" value="SLR0241 PROTEIN"/>
    <property type="match status" value="1"/>
</dbReference>
<dbReference type="GO" id="GO:0006508">
    <property type="term" value="P:proteolysis"/>
    <property type="evidence" value="ECO:0007669"/>
    <property type="project" value="UniProtKB-KW"/>
</dbReference>
<keyword evidence="7" id="KW-0472">Membrane</keyword>
<comment type="caution">
    <text evidence="9">The sequence shown here is derived from an EMBL/GenBank/DDBJ whole genome shotgun (WGS) entry which is preliminary data.</text>
</comment>
<evidence type="ECO:0000256" key="4">
    <source>
        <dbReference type="ARBA" id="ARBA00022833"/>
    </source>
</evidence>
<dbReference type="Proteomes" id="UP000253495">
    <property type="component" value="Unassembled WGS sequence"/>
</dbReference>
<name>A0A368VTD9_9ACTN</name>
<feature type="domain" description="Peptidase M48" evidence="8">
    <location>
        <begin position="143"/>
        <end position="197"/>
    </location>
</feature>
<keyword evidence="1 6" id="KW-0645">Protease</keyword>
<feature type="transmembrane region" description="Helical" evidence="7">
    <location>
        <begin position="283"/>
        <end position="313"/>
    </location>
</feature>
<feature type="transmembrane region" description="Helical" evidence="7">
    <location>
        <begin position="6"/>
        <end position="23"/>
    </location>
</feature>
<dbReference type="AlphaFoldDB" id="A0A368VTD9"/>
<reference evidence="9 10" key="1">
    <citation type="submission" date="2018-07" db="EMBL/GenBank/DDBJ databases">
        <title>Genomic Encyclopedia of Type Strains, Phase III (KMG-III): the genomes of soil and plant-associated and newly described type strains.</title>
        <authorList>
            <person name="Whitman W."/>
        </authorList>
    </citation>
    <scope>NUCLEOTIDE SEQUENCE [LARGE SCALE GENOMIC DNA]</scope>
    <source>
        <strain evidence="9 10">CECT 8575</strain>
    </source>
</reference>
<comment type="cofactor">
    <cofactor evidence="6">
        <name>Zn(2+)</name>
        <dbReference type="ChEBI" id="CHEBI:29105"/>
    </cofactor>
    <text evidence="6">Binds 1 zinc ion per subunit.</text>
</comment>
<dbReference type="PANTHER" id="PTHR34978">
    <property type="entry name" value="POSSIBLE SENSOR-TRANSDUCER PROTEIN BLAR"/>
    <property type="match status" value="1"/>
</dbReference>
<sequence>MTVALGLLAAAVLIGVFGPMYLHRSVSPRIHPGSALTGWIASVLAVLATAAVGATLLSMPYASSTDGLIGMATACINTGQHFWETILRVSGITMVLGVALRTAFVAVRLRSQDSARRYRHLAALKFLGESDPGKRDSLFWLHEDTPVAYSVGGRQGAIVATTGITRLSTETQAAILAHERAHLRGRHHGLVLLVEVLARALPFVPLFRAAPPVVRVLAELSADAAAARSCGPDSVRAALRAVGGVSVPAAALAMSRQAVELRLRWLDPTREAPRNGMRHRAGYATAVLTSLSPAVLGIGLITGFVLLLCLSIGSPM</sequence>
<evidence type="ECO:0000256" key="2">
    <source>
        <dbReference type="ARBA" id="ARBA00022723"/>
    </source>
</evidence>
<keyword evidence="2" id="KW-0479">Metal-binding</keyword>
<gene>
    <name evidence="9" type="ORF">DFQ14_10455</name>
</gene>
<dbReference type="InterPro" id="IPR052173">
    <property type="entry name" value="Beta-lactam_resp_regulator"/>
</dbReference>
<dbReference type="EMBL" id="QPJC01000004">
    <property type="protein sequence ID" value="RCW44466.1"/>
    <property type="molecule type" value="Genomic_DNA"/>
</dbReference>
<organism evidence="9 10">
    <name type="scientific">Halopolyspora algeriensis</name>
    <dbReference type="NCBI Taxonomy" id="1500506"/>
    <lineage>
        <taxon>Bacteria</taxon>
        <taxon>Bacillati</taxon>
        <taxon>Actinomycetota</taxon>
        <taxon>Actinomycetes</taxon>
        <taxon>Actinomycetes incertae sedis</taxon>
        <taxon>Halopolyspora</taxon>
    </lineage>
</organism>
<evidence type="ECO:0000313" key="9">
    <source>
        <dbReference type="EMBL" id="RCW44466.1"/>
    </source>
</evidence>
<dbReference type="GO" id="GO:0004222">
    <property type="term" value="F:metalloendopeptidase activity"/>
    <property type="evidence" value="ECO:0007669"/>
    <property type="project" value="InterPro"/>
</dbReference>
<keyword evidence="7" id="KW-1133">Transmembrane helix</keyword>
<dbReference type="InterPro" id="IPR001915">
    <property type="entry name" value="Peptidase_M48"/>
</dbReference>
<accession>A0A368VTD9</accession>
<dbReference type="Pfam" id="PF01435">
    <property type="entry name" value="Peptidase_M48"/>
    <property type="match status" value="1"/>
</dbReference>
<keyword evidence="5 6" id="KW-0482">Metalloprotease</keyword>
<evidence type="ECO:0000256" key="3">
    <source>
        <dbReference type="ARBA" id="ARBA00022801"/>
    </source>
</evidence>
<evidence type="ECO:0000256" key="6">
    <source>
        <dbReference type="RuleBase" id="RU003983"/>
    </source>
</evidence>
<comment type="similarity">
    <text evidence="6">Belongs to the peptidase M48 family.</text>
</comment>
<keyword evidence="4 6" id="KW-0862">Zinc</keyword>
<keyword evidence="10" id="KW-1185">Reference proteome</keyword>
<dbReference type="CDD" id="cd07326">
    <property type="entry name" value="M56_BlaR1_MecR1_like"/>
    <property type="match status" value="1"/>
</dbReference>
<proteinExistence type="inferred from homology"/>
<evidence type="ECO:0000259" key="8">
    <source>
        <dbReference type="Pfam" id="PF01435"/>
    </source>
</evidence>
<feature type="transmembrane region" description="Helical" evidence="7">
    <location>
        <begin position="86"/>
        <end position="109"/>
    </location>
</feature>
<keyword evidence="3 6" id="KW-0378">Hydrolase</keyword>
<dbReference type="Gene3D" id="3.30.2010.10">
    <property type="entry name" value="Metalloproteases ('zincins'), catalytic domain"/>
    <property type="match status" value="1"/>
</dbReference>